<gene>
    <name evidence="1" type="ORF">O181_005107</name>
</gene>
<dbReference type="AlphaFoldDB" id="A0A9Q3BI49"/>
<evidence type="ECO:0000313" key="2">
    <source>
        <dbReference type="Proteomes" id="UP000765509"/>
    </source>
</evidence>
<name>A0A9Q3BI49_9BASI</name>
<dbReference type="OrthoDB" id="2506641at2759"/>
<comment type="caution">
    <text evidence="1">The sequence shown here is derived from an EMBL/GenBank/DDBJ whole genome shotgun (WGS) entry which is preliminary data.</text>
</comment>
<accession>A0A9Q3BI49</accession>
<dbReference type="Proteomes" id="UP000765509">
    <property type="component" value="Unassembled WGS sequence"/>
</dbReference>
<proteinExistence type="predicted"/>
<organism evidence="1 2">
    <name type="scientific">Austropuccinia psidii MF-1</name>
    <dbReference type="NCBI Taxonomy" id="1389203"/>
    <lineage>
        <taxon>Eukaryota</taxon>
        <taxon>Fungi</taxon>
        <taxon>Dikarya</taxon>
        <taxon>Basidiomycota</taxon>
        <taxon>Pucciniomycotina</taxon>
        <taxon>Pucciniomycetes</taxon>
        <taxon>Pucciniales</taxon>
        <taxon>Sphaerophragmiaceae</taxon>
        <taxon>Austropuccinia</taxon>
    </lineage>
</organism>
<protein>
    <submittedName>
        <fullName evidence="1">Uncharacterized protein</fullName>
    </submittedName>
</protein>
<reference evidence="1" key="1">
    <citation type="submission" date="2021-03" db="EMBL/GenBank/DDBJ databases">
        <title>Draft genome sequence of rust myrtle Austropuccinia psidii MF-1, a brazilian biotype.</title>
        <authorList>
            <person name="Quecine M.C."/>
            <person name="Pachon D.M.R."/>
            <person name="Bonatelli M.L."/>
            <person name="Correr F.H."/>
            <person name="Franceschini L.M."/>
            <person name="Leite T.F."/>
            <person name="Margarido G.R.A."/>
            <person name="Almeida C.A."/>
            <person name="Ferrarezi J.A."/>
            <person name="Labate C.A."/>
        </authorList>
    </citation>
    <scope>NUCLEOTIDE SEQUENCE</scope>
    <source>
        <strain evidence="1">MF-1</strain>
    </source>
</reference>
<sequence>MDNCAIEDLLSSFASDSFAVQSQPERDLRASLVGFLDPHRSGTLNPYLCPEHPSSFCLCSASRVSSTETELQSFQESRLLLNNTPIGSPIKENFLIASAPADYLSPSKRPSINIDEPNSAHTMMTNVALGNCLGCLQAVPIPSSHTPFPHNEGCLHYAQSINTSTILNPISAQVTSAHFLRE</sequence>
<dbReference type="EMBL" id="AVOT02001024">
    <property type="protein sequence ID" value="MBW0465392.1"/>
    <property type="molecule type" value="Genomic_DNA"/>
</dbReference>
<evidence type="ECO:0000313" key="1">
    <source>
        <dbReference type="EMBL" id="MBW0465392.1"/>
    </source>
</evidence>
<keyword evidence="2" id="KW-1185">Reference proteome</keyword>